<dbReference type="Proteomes" id="UP001501565">
    <property type="component" value="Unassembled WGS sequence"/>
</dbReference>
<dbReference type="SUPFAM" id="SSF53850">
    <property type="entry name" value="Periplasmic binding protein-like II"/>
    <property type="match status" value="1"/>
</dbReference>
<name>A0ABP7N2B1_9GAMM</name>
<evidence type="ECO:0000256" key="1">
    <source>
        <dbReference type="SAM" id="SignalP"/>
    </source>
</evidence>
<dbReference type="EMBL" id="BAABBN010000012">
    <property type="protein sequence ID" value="GAA3935187.1"/>
    <property type="molecule type" value="Genomic_DNA"/>
</dbReference>
<dbReference type="RefSeq" id="WP_344799861.1">
    <property type="nucleotide sequence ID" value="NZ_BAABBN010000012.1"/>
</dbReference>
<feature type="chain" id="PRO_5047201270" evidence="1">
    <location>
        <begin position="19"/>
        <end position="296"/>
    </location>
</feature>
<protein>
    <submittedName>
        <fullName evidence="2">Transporter substrate-binding domain-containing protein</fullName>
    </submittedName>
</protein>
<keyword evidence="3" id="KW-1185">Reference proteome</keyword>
<evidence type="ECO:0000313" key="3">
    <source>
        <dbReference type="Proteomes" id="UP001501565"/>
    </source>
</evidence>
<accession>A0ABP7N2B1</accession>
<sequence length="296" mass="34546">MQYLILVVVFLYSSMAFPNEDGSITPVRVCQVEKAKYLFRIDLANLILAKTAPVYGDARVTPFRKETSTVSQDRCVVLLKQQQVDLLYLPPKDNLLESFDYIPFDIHAGMLGYRVFIIRENDQRRFDQVESLDDLRRFVGGFGSQWGDFKVFGLNDLPVIGAANTSVLLNMLNHERFDYFHRGLHEAWAEVEANNSKLPNLSVETGLTLRYPFQVYYWFNPSNTELKQRFETGLLLVLQDGSYHALFKEYFQKTVKRARLAERKTINIKYPLPQKSDNWVTEVNHTPFWVEPRWLD</sequence>
<gene>
    <name evidence="2" type="ORF">GCM10022277_34660</name>
</gene>
<evidence type="ECO:0000313" key="2">
    <source>
        <dbReference type="EMBL" id="GAA3935187.1"/>
    </source>
</evidence>
<organism evidence="2 3">
    <name type="scientific">Litoribacillus peritrichatus</name>
    <dbReference type="NCBI Taxonomy" id="718191"/>
    <lineage>
        <taxon>Bacteria</taxon>
        <taxon>Pseudomonadati</taxon>
        <taxon>Pseudomonadota</taxon>
        <taxon>Gammaproteobacteria</taxon>
        <taxon>Oceanospirillales</taxon>
        <taxon>Oceanospirillaceae</taxon>
        <taxon>Litoribacillus</taxon>
    </lineage>
</organism>
<comment type="caution">
    <text evidence="2">The sequence shown here is derived from an EMBL/GenBank/DDBJ whole genome shotgun (WGS) entry which is preliminary data.</text>
</comment>
<proteinExistence type="predicted"/>
<feature type="signal peptide" evidence="1">
    <location>
        <begin position="1"/>
        <end position="18"/>
    </location>
</feature>
<reference evidence="3" key="1">
    <citation type="journal article" date="2019" name="Int. J. Syst. Evol. Microbiol.">
        <title>The Global Catalogue of Microorganisms (GCM) 10K type strain sequencing project: providing services to taxonomists for standard genome sequencing and annotation.</title>
        <authorList>
            <consortium name="The Broad Institute Genomics Platform"/>
            <consortium name="The Broad Institute Genome Sequencing Center for Infectious Disease"/>
            <person name="Wu L."/>
            <person name="Ma J."/>
        </authorList>
    </citation>
    <scope>NUCLEOTIDE SEQUENCE [LARGE SCALE GENOMIC DNA]</scope>
    <source>
        <strain evidence="3">JCM 17551</strain>
    </source>
</reference>
<keyword evidence="1" id="KW-0732">Signal</keyword>